<reference evidence="41" key="1">
    <citation type="submission" date="2004-12" db="EMBL/GenBank/DDBJ databases">
        <authorList>
            <person name="Buell R."/>
            <person name="Liu J."/>
            <person name="Childs K."/>
            <person name="Zaborsky J."/>
            <person name="Tallon L."/>
            <person name="Wirtz U."/>
            <person name="Wei F."/>
            <person name="Kuang H."/>
            <person name="Zhang P."/>
            <person name="Marano M."/>
            <person name="Baker B."/>
        </authorList>
    </citation>
    <scope>NUCLEOTIDE SEQUENCE</scope>
</reference>
<dbReference type="GO" id="GO:0005634">
    <property type="term" value="C:nucleus"/>
    <property type="evidence" value="ECO:0007669"/>
    <property type="project" value="UniProtKB-SubCell"/>
</dbReference>
<comment type="function">
    <text evidence="32">Nucleocapsid protein p11 (NC) forms the nucleocore that coats the retro-elements dimeric RNA. Binds these RNAs through its zinc fingers. Promotes primer tRNA(i)-Met annealing to the multipartite primer-binding site (PBS), dimerization of Ty3 RNA and initiation of reverse transcription.</text>
</comment>
<comment type="function">
    <text evidence="31">Integrase (IN) targets the VLP to the nucleus, where a subparticle preintegration complex (PIC) containing at least integrase and the newly synthesized dsDNA copy of the retrotransposon must transit the nuclear membrane. Once in the nucleus, integrase performs the integration of the dsDNA into the host genome.</text>
</comment>
<feature type="region of interest" description="Disordered" evidence="37">
    <location>
        <begin position="560"/>
        <end position="599"/>
    </location>
</feature>
<keyword evidence="9" id="KW-0548">Nucleotidyltransferase</keyword>
<protein>
    <recommendedName>
        <fullName evidence="35">Gag3-Pol3</fullName>
    </recommendedName>
</protein>
<evidence type="ECO:0000259" key="39">
    <source>
        <dbReference type="PROSITE" id="PS50878"/>
    </source>
</evidence>
<evidence type="ECO:0000256" key="31">
    <source>
        <dbReference type="ARBA" id="ARBA00025615"/>
    </source>
</evidence>
<keyword evidence="11" id="KW-0479">Metal-binding</keyword>
<evidence type="ECO:0000256" key="7">
    <source>
        <dbReference type="ARBA" id="ARBA00022670"/>
    </source>
</evidence>
<dbReference type="CDD" id="cd01647">
    <property type="entry name" value="RT_LTR"/>
    <property type="match status" value="1"/>
</dbReference>
<evidence type="ECO:0000256" key="25">
    <source>
        <dbReference type="ARBA" id="ARBA00023113"/>
    </source>
</evidence>
<keyword evidence="15" id="KW-0255">Endonuclease</keyword>
<evidence type="ECO:0000256" key="24">
    <source>
        <dbReference type="ARBA" id="ARBA00022932"/>
    </source>
</evidence>
<evidence type="ECO:0000256" key="12">
    <source>
        <dbReference type="ARBA" id="ARBA00022741"/>
    </source>
</evidence>
<dbReference type="GO" id="GO:0015074">
    <property type="term" value="P:DNA integration"/>
    <property type="evidence" value="ECO:0007669"/>
    <property type="project" value="UniProtKB-KW"/>
</dbReference>
<evidence type="ECO:0000256" key="9">
    <source>
        <dbReference type="ARBA" id="ARBA00022695"/>
    </source>
</evidence>
<keyword evidence="25" id="KW-0917">Virion maturation</keyword>
<keyword evidence="8" id="KW-0808">Transferase</keyword>
<dbReference type="InterPro" id="IPR001878">
    <property type="entry name" value="Znf_CCHC"/>
</dbReference>
<dbReference type="InterPro" id="IPR036875">
    <property type="entry name" value="Znf_CCHC_sf"/>
</dbReference>
<dbReference type="CDD" id="cd00303">
    <property type="entry name" value="retropepsin_like"/>
    <property type="match status" value="1"/>
</dbReference>
<dbReference type="Gene3D" id="1.10.340.70">
    <property type="match status" value="1"/>
</dbReference>
<feature type="domain" description="Integrase catalytic" evidence="40">
    <location>
        <begin position="1212"/>
        <end position="1372"/>
    </location>
</feature>
<dbReference type="GO" id="GO:0006508">
    <property type="term" value="P:proteolysis"/>
    <property type="evidence" value="ECO:0007669"/>
    <property type="project" value="UniProtKB-KW"/>
</dbReference>
<evidence type="ECO:0000256" key="27">
    <source>
        <dbReference type="ARBA" id="ARBA00023172"/>
    </source>
</evidence>
<dbReference type="Gene3D" id="3.30.420.10">
    <property type="entry name" value="Ribonuclease H-like superfamily/Ribonuclease H"/>
    <property type="match status" value="1"/>
</dbReference>
<evidence type="ECO:0000256" key="18">
    <source>
        <dbReference type="ARBA" id="ARBA00022833"/>
    </source>
</evidence>
<organism evidence="41">
    <name type="scientific">Solanum demissum</name>
    <name type="common">Wild potato</name>
    <dbReference type="NCBI Taxonomy" id="50514"/>
    <lineage>
        <taxon>Eukaryota</taxon>
        <taxon>Viridiplantae</taxon>
        <taxon>Streptophyta</taxon>
        <taxon>Embryophyta</taxon>
        <taxon>Tracheophyta</taxon>
        <taxon>Spermatophyta</taxon>
        <taxon>Magnoliopsida</taxon>
        <taxon>eudicotyledons</taxon>
        <taxon>Gunneridae</taxon>
        <taxon>Pentapetalae</taxon>
        <taxon>asterids</taxon>
        <taxon>lamiids</taxon>
        <taxon>Solanales</taxon>
        <taxon>Solanaceae</taxon>
        <taxon>Solanoideae</taxon>
        <taxon>Solaneae</taxon>
        <taxon>Solanum</taxon>
    </lineage>
</organism>
<dbReference type="GO" id="GO:0004523">
    <property type="term" value="F:RNA-DNA hybrid ribonuclease activity"/>
    <property type="evidence" value="ECO:0007669"/>
    <property type="project" value="UniProtKB-EC"/>
</dbReference>
<feature type="region of interest" description="Disordered" evidence="37">
    <location>
        <begin position="284"/>
        <end position="392"/>
    </location>
</feature>
<dbReference type="InterPro" id="IPR001584">
    <property type="entry name" value="Integrase_cat-core"/>
</dbReference>
<evidence type="ECO:0000256" key="33">
    <source>
        <dbReference type="ARBA" id="ARBA00055383"/>
    </source>
</evidence>
<comment type="subcellular location">
    <subcellularLocation>
        <location evidence="4">Cytoplasm</location>
    </subcellularLocation>
    <subcellularLocation>
        <location evidence="3">Nucleus</location>
    </subcellularLocation>
</comment>
<dbReference type="GO" id="GO:0004190">
    <property type="term" value="F:aspartic-type endopeptidase activity"/>
    <property type="evidence" value="ECO:0007669"/>
    <property type="project" value="UniProtKB-KW"/>
</dbReference>
<evidence type="ECO:0000256" key="34">
    <source>
        <dbReference type="ARBA" id="ARBA00063849"/>
    </source>
</evidence>
<dbReference type="SUPFAM" id="SSF57756">
    <property type="entry name" value="Retrovirus zinc finger-like domains"/>
    <property type="match status" value="1"/>
</dbReference>
<dbReference type="FunFam" id="3.10.10.10:FF:000007">
    <property type="entry name" value="Retrovirus-related Pol polyprotein from transposon 17.6-like Protein"/>
    <property type="match status" value="1"/>
</dbReference>
<evidence type="ECO:0000256" key="26">
    <source>
        <dbReference type="ARBA" id="ARBA00023125"/>
    </source>
</evidence>
<keyword evidence="21" id="KW-0694">RNA-binding</keyword>
<keyword evidence="6" id="KW-1188">Viral release from host cell</keyword>
<dbReference type="InterPro" id="IPR036397">
    <property type="entry name" value="RNaseH_sf"/>
</dbReference>
<feature type="compositionally biased region" description="Polar residues" evidence="37">
    <location>
        <begin position="332"/>
        <end position="343"/>
    </location>
</feature>
<evidence type="ECO:0000256" key="37">
    <source>
        <dbReference type="SAM" id="MobiDB-lite"/>
    </source>
</evidence>
<accession>Q5NRP4</accession>
<comment type="function">
    <text evidence="33">Capsid protein (CA) is the structural component of the virus-like particle (VLP), forming the shell that encapsulates the genomic RNA-nucleocapsid complex.</text>
</comment>
<evidence type="ECO:0000256" key="1">
    <source>
        <dbReference type="ARBA" id="ARBA00000077"/>
    </source>
</evidence>
<comment type="subunit">
    <text evidence="34">The protease is a homodimer, whose active site consists of two apposed aspartic acid residues.</text>
</comment>
<dbReference type="GO" id="GO:0075523">
    <property type="term" value="P:viral translational frameshifting"/>
    <property type="evidence" value="ECO:0007669"/>
    <property type="project" value="UniProtKB-KW"/>
</dbReference>
<dbReference type="GO" id="GO:0005737">
    <property type="term" value="C:cytoplasm"/>
    <property type="evidence" value="ECO:0007669"/>
    <property type="project" value="UniProtKB-SubCell"/>
</dbReference>
<dbReference type="Pfam" id="PF17921">
    <property type="entry name" value="Integrase_H2C2"/>
    <property type="match status" value="1"/>
</dbReference>
<keyword evidence="29" id="KW-0511">Multifunctional enzyme</keyword>
<evidence type="ECO:0000256" key="11">
    <source>
        <dbReference type="ARBA" id="ARBA00022723"/>
    </source>
</evidence>
<evidence type="ECO:0000259" key="40">
    <source>
        <dbReference type="PROSITE" id="PS50994"/>
    </source>
</evidence>
<dbReference type="Pfam" id="PF00078">
    <property type="entry name" value="RVT_1"/>
    <property type="match status" value="1"/>
</dbReference>
<keyword evidence="12" id="KW-0547">Nucleotide-binding</keyword>
<feature type="compositionally biased region" description="Polar residues" evidence="37">
    <location>
        <begin position="1503"/>
        <end position="1519"/>
    </location>
</feature>
<dbReference type="FunFam" id="3.30.70.270:FF:000026">
    <property type="entry name" value="Transposon Ty3-G Gag-Pol polyprotein"/>
    <property type="match status" value="1"/>
</dbReference>
<evidence type="ECO:0000256" key="22">
    <source>
        <dbReference type="ARBA" id="ARBA00022908"/>
    </source>
</evidence>
<dbReference type="Gene3D" id="2.40.70.10">
    <property type="entry name" value="Acid Proteases"/>
    <property type="match status" value="1"/>
</dbReference>
<dbReference type="CDD" id="cd09274">
    <property type="entry name" value="RNase_HI_RT_Ty3"/>
    <property type="match status" value="1"/>
</dbReference>
<dbReference type="GO" id="GO:0005524">
    <property type="term" value="F:ATP binding"/>
    <property type="evidence" value="ECO:0007669"/>
    <property type="project" value="UniProtKB-KW"/>
</dbReference>
<keyword evidence="18" id="KW-0862">Zinc</keyword>
<keyword evidence="10" id="KW-0540">Nuclease</keyword>
<dbReference type="EMBL" id="AC154033">
    <property type="protein sequence ID" value="AAW28578.1"/>
    <property type="molecule type" value="Genomic_DNA"/>
</dbReference>
<evidence type="ECO:0000256" key="29">
    <source>
        <dbReference type="ARBA" id="ARBA00023268"/>
    </source>
</evidence>
<evidence type="ECO:0000256" key="23">
    <source>
        <dbReference type="ARBA" id="ARBA00022918"/>
    </source>
</evidence>
<dbReference type="InterPro" id="IPR041588">
    <property type="entry name" value="Integrase_H2C2"/>
</dbReference>
<keyword evidence="20" id="KW-0460">Magnesium</keyword>
<dbReference type="Pfam" id="PF24626">
    <property type="entry name" value="SH3_Tf2-1"/>
    <property type="match status" value="1"/>
</dbReference>
<dbReference type="GO" id="GO:0006310">
    <property type="term" value="P:DNA recombination"/>
    <property type="evidence" value="ECO:0007669"/>
    <property type="project" value="UniProtKB-KW"/>
</dbReference>
<evidence type="ECO:0000256" key="15">
    <source>
        <dbReference type="ARBA" id="ARBA00022759"/>
    </source>
</evidence>
<dbReference type="Gene3D" id="3.10.10.10">
    <property type="entry name" value="HIV Type 1 Reverse Transcriptase, subunit A, domain 1"/>
    <property type="match status" value="1"/>
</dbReference>
<keyword evidence="28" id="KW-0539">Nucleus</keyword>
<dbReference type="FunFam" id="1.10.340.70:FF:000001">
    <property type="entry name" value="Retrovirus-related Pol polyprotein from transposon gypsy-like Protein"/>
    <property type="match status" value="1"/>
</dbReference>
<dbReference type="SUPFAM" id="SSF53098">
    <property type="entry name" value="Ribonuclease H-like"/>
    <property type="match status" value="1"/>
</dbReference>
<keyword evidence="27" id="KW-0233">DNA recombination</keyword>
<dbReference type="GO" id="GO:0003964">
    <property type="term" value="F:RNA-directed DNA polymerase activity"/>
    <property type="evidence" value="ECO:0007669"/>
    <property type="project" value="UniProtKB-KW"/>
</dbReference>
<dbReference type="GO" id="GO:0003887">
    <property type="term" value="F:DNA-directed DNA polymerase activity"/>
    <property type="evidence" value="ECO:0007669"/>
    <property type="project" value="UniProtKB-KW"/>
</dbReference>
<evidence type="ECO:0000256" key="8">
    <source>
        <dbReference type="ARBA" id="ARBA00022679"/>
    </source>
</evidence>
<proteinExistence type="predicted"/>
<keyword evidence="14" id="KW-0688">Ribosomal frameshifting</keyword>
<dbReference type="PANTHER" id="PTHR35046:SF9">
    <property type="entry name" value="RNA-DIRECTED DNA POLYMERASE"/>
    <property type="match status" value="1"/>
</dbReference>
<evidence type="ECO:0000256" key="35">
    <source>
        <dbReference type="ARBA" id="ARBA00082890"/>
    </source>
</evidence>
<evidence type="ECO:0000256" key="20">
    <source>
        <dbReference type="ARBA" id="ARBA00022842"/>
    </source>
</evidence>
<keyword evidence="26" id="KW-0238">DNA-binding</keyword>
<evidence type="ECO:0000256" key="5">
    <source>
        <dbReference type="ARBA" id="ARBA00022490"/>
    </source>
</evidence>
<dbReference type="InterPro" id="IPR043128">
    <property type="entry name" value="Rev_trsase/Diguanyl_cyclase"/>
</dbReference>
<dbReference type="GO" id="GO:0003723">
    <property type="term" value="F:RNA binding"/>
    <property type="evidence" value="ECO:0007669"/>
    <property type="project" value="UniProtKB-KW"/>
</dbReference>
<keyword evidence="19" id="KW-0067">ATP-binding</keyword>
<gene>
    <name evidence="41" type="ORF">SDM1_58t00004</name>
</gene>
<dbReference type="InterPro" id="IPR056924">
    <property type="entry name" value="SH3_Tf2-1"/>
</dbReference>
<evidence type="ECO:0000256" key="16">
    <source>
        <dbReference type="ARBA" id="ARBA00022771"/>
    </source>
</evidence>
<comment type="function">
    <text evidence="30">Reverse transcriptase/ribonuclease H (RT) is a multifunctional enzyme that catalyzes the conversion of the retro-elements RNA genome into dsDNA within the VLP. The enzyme displays a DNA polymerase activity that can copy either DNA or RNA templates, and a ribonuclease H (RNase H) activity that cleaves the RNA strand of RNA-DNA heteroduplexes during plus-strand synthesis and hydrolyzes RNA primers. The conversion leads to a linear dsDNA copy of the retrotransposon that includes long terminal repeats (LTRs) at both ends.</text>
</comment>
<keyword evidence="13" id="KW-0064">Aspartyl protease</keyword>
<keyword evidence="17" id="KW-0378">Hydrolase</keyword>
<dbReference type="InterPro" id="IPR000477">
    <property type="entry name" value="RT_dom"/>
</dbReference>
<keyword evidence="5" id="KW-0963">Cytoplasm</keyword>
<evidence type="ECO:0000256" key="3">
    <source>
        <dbReference type="ARBA" id="ARBA00004123"/>
    </source>
</evidence>
<dbReference type="Pfam" id="PF17919">
    <property type="entry name" value="RT_RNaseH_2"/>
    <property type="match status" value="1"/>
</dbReference>
<dbReference type="PANTHER" id="PTHR35046">
    <property type="entry name" value="ZINC KNUCKLE (CCHC-TYPE) FAMILY PROTEIN"/>
    <property type="match status" value="1"/>
</dbReference>
<feature type="compositionally biased region" description="Basic and acidic residues" evidence="37">
    <location>
        <begin position="315"/>
        <end position="328"/>
    </location>
</feature>
<dbReference type="InterPro" id="IPR041577">
    <property type="entry name" value="RT_RNaseH_2"/>
</dbReference>
<dbReference type="SUPFAM" id="SSF56672">
    <property type="entry name" value="DNA/RNA polymerases"/>
    <property type="match status" value="1"/>
</dbReference>
<evidence type="ECO:0000313" key="41">
    <source>
        <dbReference type="EMBL" id="AAW28578.1"/>
    </source>
</evidence>
<evidence type="ECO:0000256" key="32">
    <source>
        <dbReference type="ARBA" id="ARBA00055265"/>
    </source>
</evidence>
<keyword evidence="23" id="KW-0695">RNA-directed DNA polymerase</keyword>
<evidence type="ECO:0000256" key="28">
    <source>
        <dbReference type="ARBA" id="ARBA00023242"/>
    </source>
</evidence>
<keyword evidence="24" id="KW-0239">DNA-directed DNA polymerase</keyword>
<evidence type="ECO:0000256" key="4">
    <source>
        <dbReference type="ARBA" id="ARBA00004496"/>
    </source>
</evidence>
<evidence type="ECO:0000256" key="19">
    <source>
        <dbReference type="ARBA" id="ARBA00022840"/>
    </source>
</evidence>
<feature type="compositionally biased region" description="Basic and acidic residues" evidence="37">
    <location>
        <begin position="367"/>
        <end position="378"/>
    </location>
</feature>
<evidence type="ECO:0000256" key="13">
    <source>
        <dbReference type="ARBA" id="ARBA00022750"/>
    </source>
</evidence>
<feature type="domain" description="Reverse transcriptase" evidence="39">
    <location>
        <begin position="725"/>
        <end position="904"/>
    </location>
</feature>
<dbReference type="InterPro" id="IPR005162">
    <property type="entry name" value="Retrotrans_gag_dom"/>
</dbReference>
<evidence type="ECO:0000256" key="10">
    <source>
        <dbReference type="ARBA" id="ARBA00022722"/>
    </source>
</evidence>
<dbReference type="GO" id="GO:0003677">
    <property type="term" value="F:DNA binding"/>
    <property type="evidence" value="ECO:0007669"/>
    <property type="project" value="UniProtKB-KW"/>
</dbReference>
<dbReference type="PROSITE" id="PS50158">
    <property type="entry name" value="ZF_CCHC"/>
    <property type="match status" value="1"/>
</dbReference>
<evidence type="ECO:0000256" key="30">
    <source>
        <dbReference type="ARBA" id="ARBA00025590"/>
    </source>
</evidence>
<evidence type="ECO:0000259" key="38">
    <source>
        <dbReference type="PROSITE" id="PS50158"/>
    </source>
</evidence>
<evidence type="ECO:0000256" key="6">
    <source>
        <dbReference type="ARBA" id="ARBA00022612"/>
    </source>
</evidence>
<comment type="catalytic activity">
    <reaction evidence="1">
        <text>Endonucleolytic cleavage to 5'-phosphomonoester.</text>
        <dbReference type="EC" id="3.1.26.4"/>
    </reaction>
</comment>
<reference evidence="41" key="2">
    <citation type="submission" date="2006-08" db="EMBL/GenBank/DDBJ databases">
        <authorList>
            <person name="Childs K."/>
        </authorList>
    </citation>
    <scope>NUCLEOTIDE SEQUENCE</scope>
</reference>
<dbReference type="InterPro" id="IPR012337">
    <property type="entry name" value="RNaseH-like_sf"/>
</dbReference>
<dbReference type="InterPro" id="IPR043502">
    <property type="entry name" value="DNA/RNA_pol_sf"/>
</dbReference>
<dbReference type="InterPro" id="IPR021109">
    <property type="entry name" value="Peptidase_aspartic_dom_sf"/>
</dbReference>
<dbReference type="Gene3D" id="3.30.70.270">
    <property type="match status" value="2"/>
</dbReference>
<evidence type="ECO:0000256" key="17">
    <source>
        <dbReference type="ARBA" id="ARBA00022801"/>
    </source>
</evidence>
<evidence type="ECO:0000256" key="14">
    <source>
        <dbReference type="ARBA" id="ARBA00022758"/>
    </source>
</evidence>
<dbReference type="PROSITE" id="PS50878">
    <property type="entry name" value="RT_POL"/>
    <property type="match status" value="1"/>
</dbReference>
<feature type="compositionally biased region" description="Acidic residues" evidence="37">
    <location>
        <begin position="379"/>
        <end position="392"/>
    </location>
</feature>
<feature type="region of interest" description="Disordered" evidence="37">
    <location>
        <begin position="1503"/>
        <end position="1536"/>
    </location>
</feature>
<keyword evidence="22" id="KW-0229">DNA integration</keyword>
<comment type="function">
    <text evidence="2">The aspartyl protease (PR) mediates the proteolytic cleavages of the Gag and Gag-Pol polyproteins after assembly of the VLP.</text>
</comment>
<evidence type="ECO:0000256" key="36">
    <source>
        <dbReference type="PROSITE-ProRule" id="PRU00047"/>
    </source>
</evidence>
<name>Q5NRP4_SOLDE</name>
<feature type="compositionally biased region" description="Basic and acidic residues" evidence="37">
    <location>
        <begin position="1520"/>
        <end position="1531"/>
    </location>
</feature>
<sequence length="1588" mass="182927">MSNSGGDEERARLEAEVKGRNDFTLQAMHQQFERWTLQFQEMRDMIIEQNDTIAAIRRENNVVPPNNVRPQVRKNVPHIPFVNPEYDNDDFDVEFNLERRDRRGQRGRVEDDNINSIKMKMSSFKGTRDPDLYLDWERRVEAIFDCHNYSEGKKVKLAVVEFSDYAASWWKKLARDRLQEELPPIATWAEMKRVMRKRFIPSYFQRDLQSRLQRLKQGSMSVDEYFKSMDMAMIQANCMEEEEATIARFLNGLNTEIANVVEIQQYVTLDELVDLSVKVEKQIEKKQQNNSWRSRPNTISKKPWSTQEGKAPSKPQDDRGKGKVEKGGKTFNPKSSKPSSSIQCHKCHGRGHMMHECPSRRNILLRENGEYESEKSEREEEEGEGVSEEDDLELPNDGIIGVVRRIMTINLGSVDEGQRENLFHTRCGIKGKTYSMIIDGGSCANVVSSYLVDKLGIACMKRSTPYRLQWLNDCGEVQVNKQCMISFNVGRYEDEILCDVVPMQACHVLLGRPWQYDRDTTHHGRKNRYSLLHNGKKYTLAPLSPSQVFEDQKRLRETMGKQKGEVKSELEGKEKGQEIEKKKDGREKEREGSDLSKEVKEGVSKKIKCFGERKEAKEKKNESLYIKAKECLNARREGLPIILLTYKEILINFEQLTPSLPNSVSSLLQNFEDVFPDDTPKGLPPLRGIEHQIDFVPGSQLPNRPAYRSNPEETKELQRQVEELLVKGFVRESMSPCSVPVLLVPKKDGTWRMCVDCRAINKITVKYRHPIPRLDDMLDQLCGSKIFSKIDLKSGYHQIRLNPGDEWKTAFKTKYGLYEWLVMPFGLTNAPSTFMRLMNHVFKDFHGKFIVVYFDDILIFSQNLDEHLEHLKKVFEVLRNQRLFANLKKCTFCVDRVVFLGFVVSSMGVEVDDEKIKAIKEWPKPNSVTEVRSFHGLASFYRRFVRDFSTIAAPLTEVIKKDKVFTWGKEQDDAFNLLKDKLCSAPLLQLPDFSKSFEVECDASGKGIGAVLMQDSKPIAYFSEKLSGATLNYSTNDKELYALSQGKLSRRHAKWVEFIETFPYVIAYKQGKENVVADALSRRYVLISTLTSKLLGFDQIKFLYANDSDFGEIFAECKLGPFEKFNLQDEFLFKENKLCVPNCSLRELFVREAHCGGLMGHFGVPKTLEILSEHFYWPSMRKDVEKVCSYCLECKQAKSRTLPHGLYTPLPVSNSPWIDISMDFILGLPRTKYGKDSIFVVVDRFSKMARFIPCKKTNDASHVADLFVKEVVKLHGIPRTIVSDRDAKFLSHFWRILWGKLGTKLLFSTSCHPQTDGQTEVVNRTLGNMLRAILKGKLTSWEDYLPIVEFAYNRTFHSSTGKTPFEVVYGFNPLTPLDLLPLPTNDFANLDGKKKADMMKKIHEQTRLAIEKKNKEVALRRNKGRKYVIFKPGDLVWVHMRKERFPSKRKTKLDPRGSGPYKVLERIGDNAYKLDLPGEFQVSATFNVSDLSHYDADLDSRTNSLQEEGNDSIQGSSTPLKDKDDALETPRRPITRSQTKEFNDKLNGLQSLIQRFLIGEEELKPKGEELSKCYNYLVAQIQAQDEEF</sequence>
<evidence type="ECO:0000256" key="21">
    <source>
        <dbReference type="ARBA" id="ARBA00022884"/>
    </source>
</evidence>
<feature type="compositionally biased region" description="Polar residues" evidence="37">
    <location>
        <begin position="289"/>
        <end position="308"/>
    </location>
</feature>
<keyword evidence="7" id="KW-0645">Protease</keyword>
<evidence type="ECO:0000256" key="2">
    <source>
        <dbReference type="ARBA" id="ARBA00002180"/>
    </source>
</evidence>
<keyword evidence="16 36" id="KW-0863">Zinc-finger</keyword>
<dbReference type="PROSITE" id="PS50994">
    <property type="entry name" value="INTEGRASE"/>
    <property type="match status" value="1"/>
</dbReference>
<dbReference type="FunFam" id="3.30.420.10:FF:000032">
    <property type="entry name" value="Retrovirus-related Pol polyprotein from transposon 297-like Protein"/>
    <property type="match status" value="1"/>
</dbReference>
<feature type="domain" description="CCHC-type" evidence="38">
    <location>
        <begin position="344"/>
        <end position="359"/>
    </location>
</feature>
<dbReference type="GO" id="GO:0008270">
    <property type="term" value="F:zinc ion binding"/>
    <property type="evidence" value="ECO:0007669"/>
    <property type="project" value="UniProtKB-KW"/>
</dbReference>
<dbReference type="Pfam" id="PF03732">
    <property type="entry name" value="Retrotrans_gag"/>
    <property type="match status" value="1"/>
</dbReference>